<evidence type="ECO:0000313" key="2">
    <source>
        <dbReference type="EMBL" id="KAF2727383.1"/>
    </source>
</evidence>
<sequence>MTSIKRRTEDEYMDPTGKVYQKPRYSILTYTWGRFRKDGEPALLVKGTEWAILPIDPEYFTVDAFQRLVECHLGSDNIEWAWIDVACINQTANSSENADEVGHQASIFDKAAAVFVWFRAIGYPGPAIKWVPQTDGGPFPQYCIGAGQLRIQIWWDLTQRHMGVRVGERGTSNQLQSTLSYPIQFFQADLIV</sequence>
<protein>
    <recommendedName>
        <fullName evidence="1">Heterokaryon incompatibility domain-containing protein</fullName>
    </recommendedName>
</protein>
<proteinExistence type="predicted"/>
<evidence type="ECO:0000313" key="3">
    <source>
        <dbReference type="Proteomes" id="UP000799444"/>
    </source>
</evidence>
<reference evidence="2" key="1">
    <citation type="journal article" date="2020" name="Stud. Mycol.">
        <title>101 Dothideomycetes genomes: a test case for predicting lifestyles and emergence of pathogens.</title>
        <authorList>
            <person name="Haridas S."/>
            <person name="Albert R."/>
            <person name="Binder M."/>
            <person name="Bloem J."/>
            <person name="Labutti K."/>
            <person name="Salamov A."/>
            <person name="Andreopoulos B."/>
            <person name="Baker S."/>
            <person name="Barry K."/>
            <person name="Bills G."/>
            <person name="Bluhm B."/>
            <person name="Cannon C."/>
            <person name="Castanera R."/>
            <person name="Culley D."/>
            <person name="Daum C."/>
            <person name="Ezra D."/>
            <person name="Gonzalez J."/>
            <person name="Henrissat B."/>
            <person name="Kuo A."/>
            <person name="Liang C."/>
            <person name="Lipzen A."/>
            <person name="Lutzoni F."/>
            <person name="Magnuson J."/>
            <person name="Mondo S."/>
            <person name="Nolan M."/>
            <person name="Ohm R."/>
            <person name="Pangilinan J."/>
            <person name="Park H.-J."/>
            <person name="Ramirez L."/>
            <person name="Alfaro M."/>
            <person name="Sun H."/>
            <person name="Tritt A."/>
            <person name="Yoshinaga Y."/>
            <person name="Zwiers L.-H."/>
            <person name="Turgeon B."/>
            <person name="Goodwin S."/>
            <person name="Spatafora J."/>
            <person name="Crous P."/>
            <person name="Grigoriev I."/>
        </authorList>
    </citation>
    <scope>NUCLEOTIDE SEQUENCE</scope>
    <source>
        <strain evidence="2">CBS 125425</strain>
    </source>
</reference>
<accession>A0A9P4QHH1</accession>
<comment type="caution">
    <text evidence="2">The sequence shown here is derived from an EMBL/GenBank/DDBJ whole genome shotgun (WGS) entry which is preliminary data.</text>
</comment>
<dbReference type="OrthoDB" id="2157530at2759"/>
<dbReference type="Proteomes" id="UP000799444">
    <property type="component" value="Unassembled WGS sequence"/>
</dbReference>
<evidence type="ECO:0000259" key="1">
    <source>
        <dbReference type="Pfam" id="PF06985"/>
    </source>
</evidence>
<dbReference type="Pfam" id="PF06985">
    <property type="entry name" value="HET"/>
    <property type="match status" value="1"/>
</dbReference>
<feature type="domain" description="Heterokaryon incompatibility" evidence="1">
    <location>
        <begin position="25"/>
        <end position="119"/>
    </location>
</feature>
<organism evidence="2 3">
    <name type="scientific">Polyplosphaeria fusca</name>
    <dbReference type="NCBI Taxonomy" id="682080"/>
    <lineage>
        <taxon>Eukaryota</taxon>
        <taxon>Fungi</taxon>
        <taxon>Dikarya</taxon>
        <taxon>Ascomycota</taxon>
        <taxon>Pezizomycotina</taxon>
        <taxon>Dothideomycetes</taxon>
        <taxon>Pleosporomycetidae</taxon>
        <taxon>Pleosporales</taxon>
        <taxon>Tetraplosphaeriaceae</taxon>
        <taxon>Polyplosphaeria</taxon>
    </lineage>
</organism>
<gene>
    <name evidence="2" type="ORF">EJ04DRAFT_595250</name>
</gene>
<dbReference type="InterPro" id="IPR010730">
    <property type="entry name" value="HET"/>
</dbReference>
<dbReference type="EMBL" id="ML996336">
    <property type="protein sequence ID" value="KAF2727383.1"/>
    <property type="molecule type" value="Genomic_DNA"/>
</dbReference>
<name>A0A9P4QHH1_9PLEO</name>
<dbReference type="AlphaFoldDB" id="A0A9P4QHH1"/>
<keyword evidence="3" id="KW-1185">Reference proteome</keyword>